<organism evidence="1 2">
    <name type="scientific">Steinernema glaseri</name>
    <dbReference type="NCBI Taxonomy" id="37863"/>
    <lineage>
        <taxon>Eukaryota</taxon>
        <taxon>Metazoa</taxon>
        <taxon>Ecdysozoa</taxon>
        <taxon>Nematoda</taxon>
        <taxon>Chromadorea</taxon>
        <taxon>Rhabditida</taxon>
        <taxon>Tylenchina</taxon>
        <taxon>Panagrolaimomorpha</taxon>
        <taxon>Strongyloidoidea</taxon>
        <taxon>Steinernematidae</taxon>
        <taxon>Steinernema</taxon>
    </lineage>
</organism>
<proteinExistence type="predicted"/>
<accession>A0A1I8A0D7</accession>
<name>A0A1I8A0D7_9BILA</name>
<sequence length="146" mass="16825">MSHPSMDFPVIFEQKEIPFELYIHLPLSTSLIMPRPFHVTSAGMKTNRDSHDIPLARLFSRRPTMAKCKCGESRVSLTRCYRTQAHFCPSARAERSCCTQSRGRRFASRNMPLWSRYTCVVRRLVSSPARRWTRADSSLGMEIPTS</sequence>
<protein>
    <submittedName>
        <fullName evidence="2">Uncharacterized protein</fullName>
    </submittedName>
</protein>
<keyword evidence="1" id="KW-1185">Reference proteome</keyword>
<dbReference type="WBParaSite" id="L893_g31609.t1">
    <property type="protein sequence ID" value="L893_g31609.t1"/>
    <property type="gene ID" value="L893_g31609"/>
</dbReference>
<evidence type="ECO:0000313" key="2">
    <source>
        <dbReference type="WBParaSite" id="L893_g31609.t1"/>
    </source>
</evidence>
<dbReference type="Proteomes" id="UP000095287">
    <property type="component" value="Unplaced"/>
</dbReference>
<dbReference type="AlphaFoldDB" id="A0A1I8A0D7"/>
<evidence type="ECO:0000313" key="1">
    <source>
        <dbReference type="Proteomes" id="UP000095287"/>
    </source>
</evidence>
<reference evidence="2" key="1">
    <citation type="submission" date="2016-11" db="UniProtKB">
        <authorList>
            <consortium name="WormBaseParasite"/>
        </authorList>
    </citation>
    <scope>IDENTIFICATION</scope>
</reference>